<evidence type="ECO:0000313" key="1">
    <source>
        <dbReference type="EnsemblProtists" id="EOD20777"/>
    </source>
</evidence>
<protein>
    <recommendedName>
        <fullName evidence="3">Peptidase S54 rhomboid domain-containing protein</fullName>
    </recommendedName>
</protein>
<dbReference type="AlphaFoldDB" id="A0A0D3JB92"/>
<name>A0A0D3JB92_EMIH1</name>
<dbReference type="PaxDb" id="2903-EOD20777"/>
<evidence type="ECO:0000313" key="2">
    <source>
        <dbReference type="Proteomes" id="UP000013827"/>
    </source>
</evidence>
<evidence type="ECO:0008006" key="3">
    <source>
        <dbReference type="Google" id="ProtNLM"/>
    </source>
</evidence>
<dbReference type="KEGG" id="ehx:EMIHUDRAFT_241855"/>
<dbReference type="eggNOG" id="ENOG502S2JX">
    <property type="taxonomic scope" value="Eukaryota"/>
</dbReference>
<accession>A0A0D3JB92</accession>
<organism evidence="1 2">
    <name type="scientific">Emiliania huxleyi (strain CCMP1516)</name>
    <dbReference type="NCBI Taxonomy" id="280463"/>
    <lineage>
        <taxon>Eukaryota</taxon>
        <taxon>Haptista</taxon>
        <taxon>Haptophyta</taxon>
        <taxon>Prymnesiophyceae</taxon>
        <taxon>Isochrysidales</taxon>
        <taxon>Noelaerhabdaceae</taxon>
        <taxon>Emiliania</taxon>
    </lineage>
</organism>
<reference evidence="1" key="2">
    <citation type="submission" date="2024-10" db="UniProtKB">
        <authorList>
            <consortium name="EnsemblProtists"/>
        </authorList>
    </citation>
    <scope>IDENTIFICATION</scope>
</reference>
<dbReference type="OMA" id="VSSAWHC"/>
<dbReference type="HOGENOM" id="CLU_132937_0_0_1"/>
<dbReference type="GeneID" id="17266321"/>
<sequence>MSELCEAEDDEESDLILPPRFARRIWLVSWLALSSGSAAIANGRRDCAALSVLVLATSLNYWRRPTHGPRRTVDMAAAAGSLIYQVAAVAPFSHCPIAAGAYLASVAAGAGCYARARLLSRRHGDRDSSSWWHVGLHLCGNAGNVLLYDAVGRNLVGWRRR</sequence>
<dbReference type="RefSeq" id="XP_005773206.1">
    <property type="nucleotide sequence ID" value="XM_005773149.1"/>
</dbReference>
<reference evidence="2" key="1">
    <citation type="journal article" date="2013" name="Nature">
        <title>Pan genome of the phytoplankton Emiliania underpins its global distribution.</title>
        <authorList>
            <person name="Read B.A."/>
            <person name="Kegel J."/>
            <person name="Klute M.J."/>
            <person name="Kuo A."/>
            <person name="Lefebvre S.C."/>
            <person name="Maumus F."/>
            <person name="Mayer C."/>
            <person name="Miller J."/>
            <person name="Monier A."/>
            <person name="Salamov A."/>
            <person name="Young J."/>
            <person name="Aguilar M."/>
            <person name="Claverie J.M."/>
            <person name="Frickenhaus S."/>
            <person name="Gonzalez K."/>
            <person name="Herman E.K."/>
            <person name="Lin Y.C."/>
            <person name="Napier J."/>
            <person name="Ogata H."/>
            <person name="Sarno A.F."/>
            <person name="Shmutz J."/>
            <person name="Schroeder D."/>
            <person name="de Vargas C."/>
            <person name="Verret F."/>
            <person name="von Dassow P."/>
            <person name="Valentin K."/>
            <person name="Van de Peer Y."/>
            <person name="Wheeler G."/>
            <person name="Dacks J.B."/>
            <person name="Delwiche C.F."/>
            <person name="Dyhrman S.T."/>
            <person name="Glockner G."/>
            <person name="John U."/>
            <person name="Richards T."/>
            <person name="Worden A.Z."/>
            <person name="Zhang X."/>
            <person name="Grigoriev I.V."/>
            <person name="Allen A.E."/>
            <person name="Bidle K."/>
            <person name="Borodovsky M."/>
            <person name="Bowler C."/>
            <person name="Brownlee C."/>
            <person name="Cock J.M."/>
            <person name="Elias M."/>
            <person name="Gladyshev V.N."/>
            <person name="Groth M."/>
            <person name="Guda C."/>
            <person name="Hadaegh A."/>
            <person name="Iglesias-Rodriguez M.D."/>
            <person name="Jenkins J."/>
            <person name="Jones B.M."/>
            <person name="Lawson T."/>
            <person name="Leese F."/>
            <person name="Lindquist E."/>
            <person name="Lobanov A."/>
            <person name="Lomsadze A."/>
            <person name="Malik S.B."/>
            <person name="Marsh M.E."/>
            <person name="Mackinder L."/>
            <person name="Mock T."/>
            <person name="Mueller-Roeber B."/>
            <person name="Pagarete A."/>
            <person name="Parker M."/>
            <person name="Probert I."/>
            <person name="Quesneville H."/>
            <person name="Raines C."/>
            <person name="Rensing S.A."/>
            <person name="Riano-Pachon D.M."/>
            <person name="Richier S."/>
            <person name="Rokitta S."/>
            <person name="Shiraiwa Y."/>
            <person name="Soanes D.M."/>
            <person name="van der Giezen M."/>
            <person name="Wahlund T.M."/>
            <person name="Williams B."/>
            <person name="Wilson W."/>
            <person name="Wolfe G."/>
            <person name="Wurch L.L."/>
        </authorList>
    </citation>
    <scope>NUCLEOTIDE SEQUENCE</scope>
</reference>
<dbReference type="Proteomes" id="UP000013827">
    <property type="component" value="Unassembled WGS sequence"/>
</dbReference>
<keyword evidence="2" id="KW-1185">Reference proteome</keyword>
<proteinExistence type="predicted"/>
<dbReference type="EnsemblProtists" id="EOD20777">
    <property type="protein sequence ID" value="EOD20777"/>
    <property type="gene ID" value="EMIHUDRAFT_241855"/>
</dbReference>